<feature type="disulfide bond" evidence="1">
    <location>
        <begin position="194"/>
        <end position="203"/>
    </location>
</feature>
<evidence type="ECO:0000313" key="4">
    <source>
        <dbReference type="Proteomes" id="UP000828390"/>
    </source>
</evidence>
<gene>
    <name evidence="3" type="ORF">DPMN_192037</name>
</gene>
<keyword evidence="1" id="KW-1015">Disulfide bond</keyword>
<dbReference type="EMBL" id="JAIWYP010000040">
    <property type="protein sequence ID" value="KAH3691287.1"/>
    <property type="molecule type" value="Genomic_DNA"/>
</dbReference>
<sequence length="220" mass="24742">MTITLSGPIVRRYYQKYEISTNLFENIQSSSCIVQFIDTETSLVKGTFIYNQLINNKATDGVVLANAFNADIVENILDNPASTVDVYTSSQGNISLNVTKNWWSDFDDTQMFSRIIDQRRVPSFVRFNLAPTLTSREMDCNSVNNCSNREDCVRNNTCRCTAGWTGAQCTDYDCLGANTCYGNGICIGPNECNCNFGWSGKFCNHASCINVHVCCWFHRK</sequence>
<proteinExistence type="predicted"/>
<accession>A0A9D4BEZ1</accession>
<evidence type="ECO:0000256" key="1">
    <source>
        <dbReference type="PROSITE-ProRule" id="PRU00076"/>
    </source>
</evidence>
<feature type="domain" description="EGF-like" evidence="2">
    <location>
        <begin position="170"/>
        <end position="204"/>
    </location>
</feature>
<dbReference type="PROSITE" id="PS50026">
    <property type="entry name" value="EGF_3"/>
    <property type="match status" value="1"/>
</dbReference>
<name>A0A9D4BEZ1_DREPO</name>
<keyword evidence="4" id="KW-1185">Reference proteome</keyword>
<comment type="caution">
    <text evidence="1">Lacks conserved residue(s) required for the propagation of feature annotation.</text>
</comment>
<dbReference type="SMART" id="SM00181">
    <property type="entry name" value="EGF"/>
    <property type="match status" value="2"/>
</dbReference>
<keyword evidence="1" id="KW-0245">EGF-like domain</keyword>
<dbReference type="AlphaFoldDB" id="A0A9D4BEZ1"/>
<organism evidence="3 4">
    <name type="scientific">Dreissena polymorpha</name>
    <name type="common">Zebra mussel</name>
    <name type="synonym">Mytilus polymorpha</name>
    <dbReference type="NCBI Taxonomy" id="45954"/>
    <lineage>
        <taxon>Eukaryota</taxon>
        <taxon>Metazoa</taxon>
        <taxon>Spiralia</taxon>
        <taxon>Lophotrochozoa</taxon>
        <taxon>Mollusca</taxon>
        <taxon>Bivalvia</taxon>
        <taxon>Autobranchia</taxon>
        <taxon>Heteroconchia</taxon>
        <taxon>Euheterodonta</taxon>
        <taxon>Imparidentia</taxon>
        <taxon>Neoheterodontei</taxon>
        <taxon>Myida</taxon>
        <taxon>Dreissenoidea</taxon>
        <taxon>Dreissenidae</taxon>
        <taxon>Dreissena</taxon>
    </lineage>
</organism>
<evidence type="ECO:0000313" key="3">
    <source>
        <dbReference type="EMBL" id="KAH3691287.1"/>
    </source>
</evidence>
<dbReference type="Proteomes" id="UP000828390">
    <property type="component" value="Unassembled WGS sequence"/>
</dbReference>
<reference evidence="3" key="1">
    <citation type="journal article" date="2019" name="bioRxiv">
        <title>The Genome of the Zebra Mussel, Dreissena polymorpha: A Resource for Invasive Species Research.</title>
        <authorList>
            <person name="McCartney M.A."/>
            <person name="Auch B."/>
            <person name="Kono T."/>
            <person name="Mallez S."/>
            <person name="Zhang Y."/>
            <person name="Obille A."/>
            <person name="Becker A."/>
            <person name="Abrahante J.E."/>
            <person name="Garbe J."/>
            <person name="Badalamenti J.P."/>
            <person name="Herman A."/>
            <person name="Mangelson H."/>
            <person name="Liachko I."/>
            <person name="Sullivan S."/>
            <person name="Sone E.D."/>
            <person name="Koren S."/>
            <person name="Silverstein K.A.T."/>
            <person name="Beckman K.B."/>
            <person name="Gohl D.M."/>
        </authorList>
    </citation>
    <scope>NUCLEOTIDE SEQUENCE</scope>
    <source>
        <strain evidence="3">Duluth1</strain>
        <tissue evidence="3">Whole animal</tissue>
    </source>
</reference>
<evidence type="ECO:0000259" key="2">
    <source>
        <dbReference type="PROSITE" id="PS50026"/>
    </source>
</evidence>
<dbReference type="InterPro" id="IPR000742">
    <property type="entry name" value="EGF"/>
</dbReference>
<dbReference type="PROSITE" id="PS01186">
    <property type="entry name" value="EGF_2"/>
    <property type="match status" value="1"/>
</dbReference>
<reference evidence="3" key="2">
    <citation type="submission" date="2020-11" db="EMBL/GenBank/DDBJ databases">
        <authorList>
            <person name="McCartney M.A."/>
            <person name="Auch B."/>
            <person name="Kono T."/>
            <person name="Mallez S."/>
            <person name="Becker A."/>
            <person name="Gohl D.M."/>
            <person name="Silverstein K.A.T."/>
            <person name="Koren S."/>
            <person name="Bechman K.B."/>
            <person name="Herman A."/>
            <person name="Abrahante J.E."/>
            <person name="Garbe J."/>
        </authorList>
    </citation>
    <scope>NUCLEOTIDE SEQUENCE</scope>
    <source>
        <strain evidence="3">Duluth1</strain>
        <tissue evidence="3">Whole animal</tissue>
    </source>
</reference>
<dbReference type="Gene3D" id="2.10.25.10">
    <property type="entry name" value="Laminin"/>
    <property type="match status" value="1"/>
</dbReference>
<dbReference type="PROSITE" id="PS00022">
    <property type="entry name" value="EGF_1"/>
    <property type="match status" value="1"/>
</dbReference>
<protein>
    <recommendedName>
        <fullName evidence="2">EGF-like domain-containing protein</fullName>
    </recommendedName>
</protein>
<comment type="caution">
    <text evidence="3">The sequence shown here is derived from an EMBL/GenBank/DDBJ whole genome shotgun (WGS) entry which is preliminary data.</text>
</comment>